<evidence type="ECO:0000256" key="2">
    <source>
        <dbReference type="ARBA" id="ARBA00022980"/>
    </source>
</evidence>
<organism evidence="5 6">
    <name type="scientific">Cylindrobasidium torrendii FP15055 ss-10</name>
    <dbReference type="NCBI Taxonomy" id="1314674"/>
    <lineage>
        <taxon>Eukaryota</taxon>
        <taxon>Fungi</taxon>
        <taxon>Dikarya</taxon>
        <taxon>Basidiomycota</taxon>
        <taxon>Agaricomycotina</taxon>
        <taxon>Agaricomycetes</taxon>
        <taxon>Agaricomycetidae</taxon>
        <taxon>Agaricales</taxon>
        <taxon>Marasmiineae</taxon>
        <taxon>Physalacriaceae</taxon>
        <taxon>Cylindrobasidium</taxon>
    </lineage>
</organism>
<dbReference type="InterPro" id="IPR028364">
    <property type="entry name" value="Ribosomal_uL1/biogenesis"/>
</dbReference>
<evidence type="ECO:0000256" key="3">
    <source>
        <dbReference type="ARBA" id="ARBA00023274"/>
    </source>
</evidence>
<dbReference type="Proteomes" id="UP000054007">
    <property type="component" value="Unassembled WGS sequence"/>
</dbReference>
<dbReference type="InterPro" id="IPR023674">
    <property type="entry name" value="Ribosomal_uL1-like"/>
</dbReference>
<evidence type="ECO:0000256" key="4">
    <source>
        <dbReference type="RuleBase" id="RU000659"/>
    </source>
</evidence>
<evidence type="ECO:0000313" key="6">
    <source>
        <dbReference type="Proteomes" id="UP000054007"/>
    </source>
</evidence>
<dbReference type="CDD" id="cd00403">
    <property type="entry name" value="Ribosomal_L1"/>
    <property type="match status" value="1"/>
</dbReference>
<dbReference type="PANTHER" id="PTHR36427:SF3">
    <property type="entry name" value="LARGE RIBOSOMAL SUBUNIT PROTEIN UL1M"/>
    <property type="match status" value="1"/>
</dbReference>
<dbReference type="Gene3D" id="3.30.190.20">
    <property type="match status" value="1"/>
</dbReference>
<keyword evidence="2 4" id="KW-0689">Ribosomal protein</keyword>
<proteinExistence type="inferred from homology"/>
<dbReference type="OrthoDB" id="1747252at2759"/>
<keyword evidence="6" id="KW-1185">Reference proteome</keyword>
<evidence type="ECO:0000256" key="1">
    <source>
        <dbReference type="ARBA" id="ARBA00010531"/>
    </source>
</evidence>
<comment type="similarity">
    <text evidence="1 4">Belongs to the universal ribosomal protein uL1 family.</text>
</comment>
<dbReference type="PANTHER" id="PTHR36427">
    <property type="entry name" value="54S RIBOSOMAL PROTEIN L1, MITOCHONDRIAL"/>
    <property type="match status" value="1"/>
</dbReference>
<dbReference type="Gene3D" id="3.40.50.790">
    <property type="match status" value="1"/>
</dbReference>
<sequence>MLSRTLFASATRQLARPTPTPTAAALAQCRSFHTTLPAPASYKARKGMISAVRVVSKRARAAKEKRKAAVLQRLDHTTKMKINDALDVLQAASIGPRADTLSLHVNAKLGSGIAVPKGRYKLARPAKEQTQDVILVFAEGRQADDAKRAGAHHVGGIELIEPLASGRIPATTVLCTPALIRAITPRLGRVLGPKGLMPSARRGTVTEDFAGFLRNLVGTQEWKADREGRIRIPFAKTNWPREDITKNFDALIQSVKVATGNTKQQKANAGAHSATLTKVLVNTTQGPGVGLIEY</sequence>
<dbReference type="GO" id="GO:0003735">
    <property type="term" value="F:structural constituent of ribosome"/>
    <property type="evidence" value="ECO:0007669"/>
    <property type="project" value="TreeGrafter"/>
</dbReference>
<name>A0A0D7B723_9AGAR</name>
<keyword evidence="3 4" id="KW-0687">Ribonucleoprotein</keyword>
<dbReference type="SUPFAM" id="SSF56808">
    <property type="entry name" value="Ribosomal protein L1"/>
    <property type="match status" value="1"/>
</dbReference>
<dbReference type="PROSITE" id="PS01199">
    <property type="entry name" value="RIBOSOMAL_L1"/>
    <property type="match status" value="1"/>
</dbReference>
<reference evidence="5 6" key="1">
    <citation type="journal article" date="2015" name="Fungal Genet. Biol.">
        <title>Evolution of novel wood decay mechanisms in Agaricales revealed by the genome sequences of Fistulina hepatica and Cylindrobasidium torrendii.</title>
        <authorList>
            <person name="Floudas D."/>
            <person name="Held B.W."/>
            <person name="Riley R."/>
            <person name="Nagy L.G."/>
            <person name="Koehler G."/>
            <person name="Ransdell A.S."/>
            <person name="Younus H."/>
            <person name="Chow J."/>
            <person name="Chiniquy J."/>
            <person name="Lipzen A."/>
            <person name="Tritt A."/>
            <person name="Sun H."/>
            <person name="Haridas S."/>
            <person name="LaButti K."/>
            <person name="Ohm R.A."/>
            <person name="Kues U."/>
            <person name="Blanchette R.A."/>
            <person name="Grigoriev I.V."/>
            <person name="Minto R.E."/>
            <person name="Hibbett D.S."/>
        </authorList>
    </citation>
    <scope>NUCLEOTIDE SEQUENCE [LARGE SCALE GENOMIC DNA]</scope>
    <source>
        <strain evidence="5 6">FP15055 ss-10</strain>
    </source>
</reference>
<protein>
    <recommendedName>
        <fullName evidence="4">Ribosomal protein</fullName>
    </recommendedName>
</protein>
<dbReference type="FunFam" id="3.40.50.790:FF:000001">
    <property type="entry name" value="50S ribosomal protein L1"/>
    <property type="match status" value="1"/>
</dbReference>
<evidence type="ECO:0000313" key="5">
    <source>
        <dbReference type="EMBL" id="KIY65989.1"/>
    </source>
</evidence>
<accession>A0A0D7B723</accession>
<dbReference type="EMBL" id="KN880570">
    <property type="protein sequence ID" value="KIY65989.1"/>
    <property type="molecule type" value="Genomic_DNA"/>
</dbReference>
<dbReference type="Pfam" id="PF00687">
    <property type="entry name" value="Ribosomal_L1"/>
    <property type="match status" value="1"/>
</dbReference>
<dbReference type="AlphaFoldDB" id="A0A0D7B723"/>
<dbReference type="InterPro" id="IPR023673">
    <property type="entry name" value="Ribosomal_uL1_CS"/>
</dbReference>
<dbReference type="InterPro" id="IPR016095">
    <property type="entry name" value="Ribosomal_uL1_3-a/b-sand"/>
</dbReference>
<gene>
    <name evidence="5" type="ORF">CYLTODRAFT_423868</name>
</gene>
<dbReference type="STRING" id="1314674.A0A0D7B723"/>
<dbReference type="GO" id="GO:0005762">
    <property type="term" value="C:mitochondrial large ribosomal subunit"/>
    <property type="evidence" value="ECO:0007669"/>
    <property type="project" value="TreeGrafter"/>
</dbReference>